<evidence type="ECO:0000313" key="1">
    <source>
        <dbReference type="EMBL" id="MBK1629589.1"/>
    </source>
</evidence>
<organism evidence="1 2">
    <name type="scientific">Thiohalocapsa halophila</name>
    <dbReference type="NCBI Taxonomy" id="69359"/>
    <lineage>
        <taxon>Bacteria</taxon>
        <taxon>Pseudomonadati</taxon>
        <taxon>Pseudomonadota</taxon>
        <taxon>Gammaproteobacteria</taxon>
        <taxon>Chromatiales</taxon>
        <taxon>Chromatiaceae</taxon>
        <taxon>Thiohalocapsa</taxon>
    </lineage>
</organism>
<keyword evidence="2" id="KW-1185">Reference proteome</keyword>
<reference evidence="1 2" key="1">
    <citation type="journal article" date="2020" name="Microorganisms">
        <title>Osmotic Adaptation and Compatible Solute Biosynthesis of Phototrophic Bacteria as Revealed from Genome Analyses.</title>
        <authorList>
            <person name="Imhoff J.F."/>
            <person name="Rahn T."/>
            <person name="Kunzel S."/>
            <person name="Keller A."/>
            <person name="Neulinger S.C."/>
        </authorList>
    </citation>
    <scope>NUCLEOTIDE SEQUENCE [LARGE SCALE GENOMIC DNA]</scope>
    <source>
        <strain evidence="1 2">DSM 6210</strain>
    </source>
</reference>
<protein>
    <recommendedName>
        <fullName evidence="3">BREX-1 system phosphatase PglZ type B</fullName>
    </recommendedName>
</protein>
<name>A0ABS1CDL7_9GAMM</name>
<gene>
    <name evidence="1" type="ORF">CKO31_02305</name>
</gene>
<dbReference type="Proteomes" id="UP000748752">
    <property type="component" value="Unassembled WGS sequence"/>
</dbReference>
<evidence type="ECO:0000313" key="2">
    <source>
        <dbReference type="Proteomes" id="UP000748752"/>
    </source>
</evidence>
<comment type="caution">
    <text evidence="1">The sequence shown here is derived from an EMBL/GenBank/DDBJ whole genome shotgun (WGS) entry which is preliminary data.</text>
</comment>
<proteinExistence type="predicted"/>
<sequence length="710" mass="77623">MWIKCMLARTLDEADWPATAVPIIYLPGVSRSDLRAIETCPRELQPLAELQYRGVFWSQLNGKDWTVNAFLSSSHGGLNLDLSADQATRLAMHRALDVLLDTPVEDLKGRRLEAADFDALLSADPVRDVLTWMNHPEGVAQEWQGARWDAFRSRCKADWKLDPEADGVLVAAERIAEARPEWGSVWERYQGGWRAFPKVIERLRLASLPVHPDLFTELSRYPNANDEAEEKLRSELTALAGLEPGEAAARLQTLEQHHGTRRQWLWAEMGQAPLARALEPLSRLGTLVGKPFGGQHLEDMAAAYQDELWQVDAAARQALAGVRTKADAEAVSTALQAVYVPWLAEANQRFQDLLRKDGYPGSSVVQESRGAYQAGGECWLFVDGLRFDVAQDLAAALKREGLEAGIAVDWAPVPSVTASGKVACSPVAHLAQGRMTDQDFVPSHGSQDKPLNTALLRKALKDESWQVLGGSDTGDPSGRAWTEMGDLDHYGHEHGLRLAREVPVILESIVEQIRYLMDAGWKQIRIVTDHGWLLVPGGMPKTELAKFLTATRWGRCAALSDTAKPTALTLTWSWCKDVRIALAPGISSFIAGQEYGHGGLSLQESIIPVVTVTRPAGVEDAMCVSVQEIKWTGLRCRVTVEGAQAGFTADLRQKANDPKTSKTGGGKPLKAGKASLMVEDEELEGEAISLVILDGNGQALAKMPTVIGGE</sequence>
<dbReference type="EMBL" id="NRRV01000003">
    <property type="protein sequence ID" value="MBK1629589.1"/>
    <property type="molecule type" value="Genomic_DNA"/>
</dbReference>
<evidence type="ECO:0008006" key="3">
    <source>
        <dbReference type="Google" id="ProtNLM"/>
    </source>
</evidence>
<dbReference type="NCBIfam" id="NF033450">
    <property type="entry name" value="BREX_PglZ_1_B"/>
    <property type="match status" value="1"/>
</dbReference>
<accession>A0ABS1CDL7</accession>